<dbReference type="SUPFAM" id="SSF141868">
    <property type="entry name" value="EAL domain-like"/>
    <property type="match status" value="1"/>
</dbReference>
<dbReference type="InterPro" id="IPR033423">
    <property type="entry name" value="GAPES4"/>
</dbReference>
<dbReference type="STRING" id="1117707.VQ7734_01339"/>
<evidence type="ECO:0000259" key="3">
    <source>
        <dbReference type="PROSITE" id="PS50887"/>
    </source>
</evidence>
<dbReference type="InterPro" id="IPR043128">
    <property type="entry name" value="Rev_trsase/Diguanyl_cyclase"/>
</dbReference>
<dbReference type="PROSITE" id="PS50883">
    <property type="entry name" value="EAL"/>
    <property type="match status" value="1"/>
</dbReference>
<dbReference type="NCBIfam" id="NF008281">
    <property type="entry name" value="PRK11059.1"/>
    <property type="match status" value="1"/>
</dbReference>
<feature type="transmembrane region" description="Helical" evidence="1">
    <location>
        <begin position="12"/>
        <end position="36"/>
    </location>
</feature>
<dbReference type="PROSITE" id="PS50887">
    <property type="entry name" value="GGDEF"/>
    <property type="match status" value="1"/>
</dbReference>
<feature type="domain" description="EAL" evidence="2">
    <location>
        <begin position="399"/>
        <end position="654"/>
    </location>
</feature>
<dbReference type="Pfam" id="PF00990">
    <property type="entry name" value="GGDEF"/>
    <property type="match status" value="1"/>
</dbReference>
<dbReference type="AlphaFoldDB" id="A0A1M7YSK6"/>
<evidence type="ECO:0000259" key="2">
    <source>
        <dbReference type="PROSITE" id="PS50883"/>
    </source>
</evidence>
<dbReference type="RefSeq" id="WP_073580783.1">
    <property type="nucleotide sequence ID" value="NZ_AP024897.1"/>
</dbReference>
<evidence type="ECO:0000313" key="4">
    <source>
        <dbReference type="EMBL" id="SHO55602.1"/>
    </source>
</evidence>
<name>A0A1M7YSK6_9VIBR</name>
<keyword evidence="5" id="KW-1185">Reference proteome</keyword>
<dbReference type="SMART" id="SM00267">
    <property type="entry name" value="GGDEF"/>
    <property type="match status" value="1"/>
</dbReference>
<dbReference type="PANTHER" id="PTHR33121">
    <property type="entry name" value="CYCLIC DI-GMP PHOSPHODIESTERASE PDEF"/>
    <property type="match status" value="1"/>
</dbReference>
<dbReference type="InterPro" id="IPR035919">
    <property type="entry name" value="EAL_sf"/>
</dbReference>
<gene>
    <name evidence="4" type="primary">csrD</name>
    <name evidence="4" type="ORF">VQ7734_01339</name>
</gene>
<evidence type="ECO:0000256" key="1">
    <source>
        <dbReference type="SAM" id="Phobius"/>
    </source>
</evidence>
<proteinExistence type="predicted"/>
<dbReference type="PANTHER" id="PTHR33121:SF32">
    <property type="entry name" value="RNASE E SPECIFICITY FACTOR CSRD"/>
    <property type="match status" value="1"/>
</dbReference>
<dbReference type="SMART" id="SM00052">
    <property type="entry name" value="EAL"/>
    <property type="match status" value="1"/>
</dbReference>
<dbReference type="Pfam" id="PF00563">
    <property type="entry name" value="EAL"/>
    <property type="match status" value="1"/>
</dbReference>
<dbReference type="SUPFAM" id="SSF55073">
    <property type="entry name" value="Nucleotide cyclase"/>
    <property type="match status" value="1"/>
</dbReference>
<dbReference type="Gene3D" id="3.20.20.450">
    <property type="entry name" value="EAL domain"/>
    <property type="match status" value="1"/>
</dbReference>
<protein>
    <submittedName>
        <fullName evidence="4">RNase E specificity factor CsrD</fullName>
    </submittedName>
</protein>
<sequence>MRYTPTIKLSTRLVAFVTMIVTCAIFILFVGGSLSFQQLGRQYLNHYLNGIVEVVDQELETADSTDAMKQWLPKLLQASNIIEMTLSSKAGRLYHFKSTKQRFIGEERFYEIDLPLKRNQGYTLHFKVLPPYVGFTYSFSAMWSTTLAVGLIIFCLMRGVKWLQSQLLGSELLEERGRMILAGQVERYAKGDEREWPYTVSEALDRLIDELRDARQERSRFDTFIRTQTFLDQLTGTANRVLFDNKLESSLLEGGATGGLLMLCIEDLDEVSEESGKTEVDALIVNVGECISNIIQRYPDVILSRYYDFVFVVLIPHQSSKEVSSVAIQCLKAINKILPPAPLDRKNWCHIGVSMYTEGDRRGRILDEAEIAVKSARLEEVNAWSSFHKIKSNDNELSNVRWRTLFEQYLNPDKIHLFAQDCYLIGEDSGISESVHKEIFVRIPENGRYIKFSRFSSAIVNIGFEAVLDRLVCQCMVRYLAKQKDNAQVYSINLYVIPFSDRRYFKWFRYLLLGLTQKQRACLCFEFNESQLVRHLDYMRPVVRMISGFGCKVVVSEAGRMIVSTHYIKDLKVDYLKLHRSLVKKVEHRHENQLFVRSMLGVCRGSETKVIAVGVESEDEWLTLKSLGVHGGQGRLFAPEKQLIPAPKPAIMVKPGKRKRWKTKPVAHHK</sequence>
<dbReference type="EMBL" id="FRFG01000016">
    <property type="protein sequence ID" value="SHO55602.1"/>
    <property type="molecule type" value="Genomic_DNA"/>
</dbReference>
<dbReference type="InterPro" id="IPR001633">
    <property type="entry name" value="EAL_dom"/>
</dbReference>
<organism evidence="4 5">
    <name type="scientific">Vibrio quintilis</name>
    <dbReference type="NCBI Taxonomy" id="1117707"/>
    <lineage>
        <taxon>Bacteria</taxon>
        <taxon>Pseudomonadati</taxon>
        <taxon>Pseudomonadota</taxon>
        <taxon>Gammaproteobacteria</taxon>
        <taxon>Vibrionales</taxon>
        <taxon>Vibrionaceae</taxon>
        <taxon>Vibrio</taxon>
    </lineage>
</organism>
<accession>A0A1M7YSK6</accession>
<keyword evidence="1" id="KW-0472">Membrane</keyword>
<dbReference type="Gene3D" id="3.30.70.270">
    <property type="match status" value="1"/>
</dbReference>
<dbReference type="Pfam" id="PF17157">
    <property type="entry name" value="GAPES4"/>
    <property type="match status" value="1"/>
</dbReference>
<feature type="domain" description="GGDEF" evidence="3">
    <location>
        <begin position="256"/>
        <end position="389"/>
    </location>
</feature>
<dbReference type="Proteomes" id="UP000184600">
    <property type="component" value="Unassembled WGS sequence"/>
</dbReference>
<evidence type="ECO:0000313" key="5">
    <source>
        <dbReference type="Proteomes" id="UP000184600"/>
    </source>
</evidence>
<keyword evidence="1" id="KW-1133">Transmembrane helix</keyword>
<dbReference type="GO" id="GO:0071111">
    <property type="term" value="F:cyclic-guanylate-specific phosphodiesterase activity"/>
    <property type="evidence" value="ECO:0007669"/>
    <property type="project" value="InterPro"/>
</dbReference>
<dbReference type="InterPro" id="IPR050706">
    <property type="entry name" value="Cyclic-di-GMP_PDE-like"/>
</dbReference>
<dbReference type="InterPro" id="IPR029787">
    <property type="entry name" value="Nucleotide_cyclase"/>
</dbReference>
<reference evidence="5" key="1">
    <citation type="submission" date="2016-12" db="EMBL/GenBank/DDBJ databases">
        <authorList>
            <person name="Rodrigo-Torres L."/>
            <person name="Arahal R.D."/>
            <person name="Lucena T."/>
        </authorList>
    </citation>
    <scope>NUCLEOTIDE SEQUENCE [LARGE SCALE GENOMIC DNA]</scope>
</reference>
<dbReference type="CDD" id="cd01948">
    <property type="entry name" value="EAL"/>
    <property type="match status" value="1"/>
</dbReference>
<dbReference type="OrthoDB" id="5894408at2"/>
<keyword evidence="1" id="KW-0812">Transmembrane</keyword>
<dbReference type="InterPro" id="IPR000160">
    <property type="entry name" value="GGDEF_dom"/>
</dbReference>